<protein>
    <submittedName>
        <fullName evidence="6">RdmE</fullName>
    </submittedName>
</protein>
<dbReference type="InterPro" id="IPR036188">
    <property type="entry name" value="FAD/NAD-bd_sf"/>
</dbReference>
<dbReference type="RefSeq" id="WP_067444442.1">
    <property type="nucleotide sequence ID" value="NZ_CP016438.1"/>
</dbReference>
<feature type="region of interest" description="Disordered" evidence="4">
    <location>
        <begin position="399"/>
        <end position="421"/>
    </location>
</feature>
<dbReference type="SUPFAM" id="SSF51905">
    <property type="entry name" value="FAD/NAD(P)-binding domain"/>
    <property type="match status" value="1"/>
</dbReference>
<dbReference type="Gene3D" id="3.40.30.120">
    <property type="match status" value="1"/>
</dbReference>
<dbReference type="PATRIC" id="fig|1915.4.peg.9379"/>
<dbReference type="PANTHER" id="PTHR43004">
    <property type="entry name" value="TRK SYSTEM POTASSIUM UPTAKE PROTEIN"/>
    <property type="match status" value="1"/>
</dbReference>
<organism evidence="6 7">
    <name type="scientific">Streptomyces lincolnensis</name>
    <dbReference type="NCBI Taxonomy" id="1915"/>
    <lineage>
        <taxon>Bacteria</taxon>
        <taxon>Bacillati</taxon>
        <taxon>Actinomycetota</taxon>
        <taxon>Actinomycetes</taxon>
        <taxon>Kitasatosporales</taxon>
        <taxon>Streptomycetaceae</taxon>
        <taxon>Streptomyces</taxon>
    </lineage>
</organism>
<dbReference type="KEGG" id="sls:SLINC_8490"/>
<dbReference type="Proteomes" id="UP000092598">
    <property type="component" value="Chromosome"/>
</dbReference>
<keyword evidence="7" id="KW-1185">Reference proteome</keyword>
<dbReference type="Pfam" id="PF01494">
    <property type="entry name" value="FAD_binding_3"/>
    <property type="match status" value="1"/>
</dbReference>
<dbReference type="Pfam" id="PF21274">
    <property type="entry name" value="Rng_hyd_C"/>
    <property type="match status" value="1"/>
</dbReference>
<name>A0A1B1MQ68_STRLN</name>
<dbReference type="GO" id="GO:0071949">
    <property type="term" value="F:FAD binding"/>
    <property type="evidence" value="ECO:0007669"/>
    <property type="project" value="InterPro"/>
</dbReference>
<dbReference type="InterPro" id="IPR002938">
    <property type="entry name" value="FAD-bd"/>
</dbReference>
<dbReference type="PRINTS" id="PR00420">
    <property type="entry name" value="RNGMNOXGNASE"/>
</dbReference>
<evidence type="ECO:0000313" key="6">
    <source>
        <dbReference type="EMBL" id="ANS70714.1"/>
    </source>
</evidence>
<reference evidence="6 7" key="1">
    <citation type="submission" date="2016-07" db="EMBL/GenBank/DDBJ databases">
        <title>Enhancement of antibiotic productionsby engineered nitrateutilization in actinobacteria.</title>
        <authorList>
            <person name="Meng S.C."/>
        </authorList>
    </citation>
    <scope>NUCLEOTIDE SEQUENCE [LARGE SCALE GENOMIC DNA]</scope>
    <source>
        <strain evidence="6 7">NRRL 2936</strain>
    </source>
</reference>
<keyword evidence="3" id="KW-0274">FAD</keyword>
<sequence>MSVQRVPVLVVGGAYTGLTTALSLAARGVRPLLVERRPSPGTLPKAWGLNTRSQELLNTLPGVARRLSTAMGDAQWPRMSHGTSLADPERRFLDPEDGQPDPQELSSVPPLAWVSQAQVEEILRVSAEEAGADLRPGTELVSLVQDAEKVTATLREAATGHEHTVEADYLVAADGNTSQVRDMLGIPVQGGGTIGHMYIITFEADLTRYVKKGAVEVIGMPGSGSSFILDGSERHTLWVDYFPERGETPEDFTEERCLERIRRAVGDPEIDVTFVNARFFPINHKLSERFREGRVFLAGDSAHACPPNGGQGGNLAIQDAYELSWRLSLVLTGQAGPDLLDTFEMERRPVVNITLERELELAKISEGRVPASYNPADPSAPIPTPKEFLGFQYRSPAVRTEADDDGSLQEDPWNPTGRPGGRAPHVVLSDGLREFSTHDLFGRGFVFLAGHRATEWATTAEKVARDLGVTLTAYRMGDRFVDSDNTWCDRYGVEPTGATLIRPDAVVAWRAKKAVGDPEGELTAALSAVLAR</sequence>
<feature type="domain" description="FAD-binding" evidence="5">
    <location>
        <begin position="6"/>
        <end position="355"/>
    </location>
</feature>
<dbReference type="PANTHER" id="PTHR43004:SF19">
    <property type="entry name" value="BINDING MONOOXYGENASE, PUTATIVE (JCVI)-RELATED"/>
    <property type="match status" value="1"/>
</dbReference>
<dbReference type="GO" id="GO:0016709">
    <property type="term" value="F:oxidoreductase activity, acting on paired donors, with incorporation or reduction of molecular oxygen, NAD(P)H as one donor, and incorporation of one atom of oxygen"/>
    <property type="evidence" value="ECO:0007669"/>
    <property type="project" value="UniProtKB-ARBA"/>
</dbReference>
<gene>
    <name evidence="6" type="ORF">SLINC_8490</name>
</gene>
<evidence type="ECO:0000256" key="1">
    <source>
        <dbReference type="ARBA" id="ARBA00001974"/>
    </source>
</evidence>
<dbReference type="STRING" id="1915.SLINC_8490"/>
<evidence type="ECO:0000259" key="5">
    <source>
        <dbReference type="Pfam" id="PF01494"/>
    </source>
</evidence>
<comment type="cofactor">
    <cofactor evidence="1">
        <name>FAD</name>
        <dbReference type="ChEBI" id="CHEBI:57692"/>
    </cofactor>
</comment>
<dbReference type="AlphaFoldDB" id="A0A1B1MQ68"/>
<evidence type="ECO:0000256" key="2">
    <source>
        <dbReference type="ARBA" id="ARBA00022630"/>
    </source>
</evidence>
<proteinExistence type="predicted"/>
<feature type="region of interest" description="Disordered" evidence="4">
    <location>
        <begin position="74"/>
        <end position="107"/>
    </location>
</feature>
<dbReference type="InterPro" id="IPR050641">
    <property type="entry name" value="RIFMO-like"/>
</dbReference>
<accession>A0A1B1MQ68</accession>
<evidence type="ECO:0000313" key="7">
    <source>
        <dbReference type="Proteomes" id="UP000092598"/>
    </source>
</evidence>
<keyword evidence="2" id="KW-0285">Flavoprotein</keyword>
<dbReference type="Gene3D" id="3.50.50.60">
    <property type="entry name" value="FAD/NAD(P)-binding domain"/>
    <property type="match status" value="1"/>
</dbReference>
<evidence type="ECO:0000256" key="3">
    <source>
        <dbReference type="ARBA" id="ARBA00022827"/>
    </source>
</evidence>
<dbReference type="Gene3D" id="3.30.9.10">
    <property type="entry name" value="D-Amino Acid Oxidase, subunit A, domain 2"/>
    <property type="match status" value="1"/>
</dbReference>
<evidence type="ECO:0000256" key="4">
    <source>
        <dbReference type="SAM" id="MobiDB-lite"/>
    </source>
</evidence>
<dbReference type="EMBL" id="CP016438">
    <property type="protein sequence ID" value="ANS70714.1"/>
    <property type="molecule type" value="Genomic_DNA"/>
</dbReference>